<dbReference type="PANTHER" id="PTHR11439">
    <property type="entry name" value="GAG-POL-RELATED RETROTRANSPOSON"/>
    <property type="match status" value="1"/>
</dbReference>
<dbReference type="AlphaFoldDB" id="A0AAW2WSZ3"/>
<proteinExistence type="predicted"/>
<dbReference type="EMBL" id="JACGWN010000007">
    <property type="protein sequence ID" value="KAL0444074.1"/>
    <property type="molecule type" value="Genomic_DNA"/>
</dbReference>
<reference evidence="1" key="2">
    <citation type="journal article" date="2024" name="Plant">
        <title>Genomic evolution and insights into agronomic trait innovations of Sesamum species.</title>
        <authorList>
            <person name="Miao H."/>
            <person name="Wang L."/>
            <person name="Qu L."/>
            <person name="Liu H."/>
            <person name="Sun Y."/>
            <person name="Le M."/>
            <person name="Wang Q."/>
            <person name="Wei S."/>
            <person name="Zheng Y."/>
            <person name="Lin W."/>
            <person name="Duan Y."/>
            <person name="Cao H."/>
            <person name="Xiong S."/>
            <person name="Wang X."/>
            <person name="Wei L."/>
            <person name="Li C."/>
            <person name="Ma Q."/>
            <person name="Ju M."/>
            <person name="Zhao R."/>
            <person name="Li G."/>
            <person name="Mu C."/>
            <person name="Tian Q."/>
            <person name="Mei H."/>
            <person name="Zhang T."/>
            <person name="Gao T."/>
            <person name="Zhang H."/>
        </authorList>
    </citation>
    <scope>NUCLEOTIDE SEQUENCE</scope>
    <source>
        <strain evidence="1">KEN1</strain>
    </source>
</reference>
<comment type="caution">
    <text evidence="1">The sequence shown here is derived from an EMBL/GenBank/DDBJ whole genome shotgun (WGS) entry which is preliminary data.</text>
</comment>
<sequence length="119" mass="13281">MTLTQSNYTKDIIADAGMTHSKAVITTPLPIGVKFTLEAGNALPNAEAYRRHIGRLLYLGFTRPDISHATKQLSQFLQAPCKQHWDAALLLLEYLKGTQHKDFFFPSNSALELKAYCDA</sequence>
<organism evidence="1">
    <name type="scientific">Sesamum latifolium</name>
    <dbReference type="NCBI Taxonomy" id="2727402"/>
    <lineage>
        <taxon>Eukaryota</taxon>
        <taxon>Viridiplantae</taxon>
        <taxon>Streptophyta</taxon>
        <taxon>Embryophyta</taxon>
        <taxon>Tracheophyta</taxon>
        <taxon>Spermatophyta</taxon>
        <taxon>Magnoliopsida</taxon>
        <taxon>eudicotyledons</taxon>
        <taxon>Gunneridae</taxon>
        <taxon>Pentapetalae</taxon>
        <taxon>asterids</taxon>
        <taxon>lamiids</taxon>
        <taxon>Lamiales</taxon>
        <taxon>Pedaliaceae</taxon>
        <taxon>Sesamum</taxon>
    </lineage>
</organism>
<gene>
    <name evidence="1" type="ORF">Slati_2130100</name>
</gene>
<reference evidence="1" key="1">
    <citation type="submission" date="2020-06" db="EMBL/GenBank/DDBJ databases">
        <authorList>
            <person name="Li T."/>
            <person name="Hu X."/>
            <person name="Zhang T."/>
            <person name="Song X."/>
            <person name="Zhang H."/>
            <person name="Dai N."/>
            <person name="Sheng W."/>
            <person name="Hou X."/>
            <person name="Wei L."/>
        </authorList>
    </citation>
    <scope>NUCLEOTIDE SEQUENCE</scope>
    <source>
        <strain evidence="1">KEN1</strain>
        <tissue evidence="1">Leaf</tissue>
    </source>
</reference>
<evidence type="ECO:0000313" key="1">
    <source>
        <dbReference type="EMBL" id="KAL0444074.1"/>
    </source>
</evidence>
<dbReference type="PANTHER" id="PTHR11439:SF470">
    <property type="entry name" value="CYSTEINE-RICH RLK (RECEPTOR-LIKE PROTEIN KINASE) 8"/>
    <property type="match status" value="1"/>
</dbReference>
<protein>
    <submittedName>
        <fullName evidence="1">Uncharacterized protein</fullName>
    </submittedName>
</protein>
<name>A0AAW2WSZ3_9LAMI</name>
<accession>A0AAW2WSZ3</accession>